<dbReference type="AlphaFoldDB" id="A0AAW4GC55"/>
<dbReference type="EMBL" id="JAFFGU010000024">
    <property type="protein sequence ID" value="MBM7280530.1"/>
    <property type="molecule type" value="Genomic_DNA"/>
</dbReference>
<evidence type="ECO:0000313" key="1">
    <source>
        <dbReference type="EMBL" id="MBM7280530.1"/>
    </source>
</evidence>
<evidence type="ECO:0000313" key="2">
    <source>
        <dbReference type="Proteomes" id="UP001195196"/>
    </source>
</evidence>
<name>A0AAW4GC55_GORRU</name>
<accession>A0AAW4GC55</accession>
<sequence>MATTTENNCAATPMSGHARAIAAGIEQWRQACDLAGGVDAEHDAAAALVGLVEQAMPELARTEVVERSYLVRRVQRYVGPLPEQWAAMDDSERDQYVCGHWLAIEEFDEHIDDDQLTVTIVKPAQ</sequence>
<gene>
    <name evidence="1" type="ORF">JTZ10_22540</name>
</gene>
<comment type="caution">
    <text evidence="1">The sequence shown here is derived from an EMBL/GenBank/DDBJ whole genome shotgun (WGS) entry which is preliminary data.</text>
</comment>
<organism evidence="1 2">
    <name type="scientific">Gordonia rubripertincta</name>
    <name type="common">Rhodococcus corallinus</name>
    <dbReference type="NCBI Taxonomy" id="36822"/>
    <lineage>
        <taxon>Bacteria</taxon>
        <taxon>Bacillati</taxon>
        <taxon>Actinomycetota</taxon>
        <taxon>Actinomycetes</taxon>
        <taxon>Mycobacteriales</taxon>
        <taxon>Gordoniaceae</taxon>
        <taxon>Gordonia</taxon>
    </lineage>
</organism>
<proteinExistence type="predicted"/>
<reference evidence="1" key="1">
    <citation type="submission" date="2021-02" db="EMBL/GenBank/DDBJ databases">
        <title>Taxonomy, biology and ecology of Rhodococcus bacteria occurring in California pistachio and other woody hosts as revealed by genome sequence analyses.</title>
        <authorList>
            <person name="Riely B."/>
            <person name="Gai Y."/>
        </authorList>
    </citation>
    <scope>NUCLEOTIDE SEQUENCE</scope>
    <source>
        <strain evidence="1">BP-295</strain>
    </source>
</reference>
<dbReference type="Proteomes" id="UP001195196">
    <property type="component" value="Unassembled WGS sequence"/>
</dbReference>
<dbReference type="RefSeq" id="WP_204719020.1">
    <property type="nucleotide sequence ID" value="NZ_JAFFGU010000024.1"/>
</dbReference>
<protein>
    <submittedName>
        <fullName evidence="1">Uncharacterized protein</fullName>
    </submittedName>
</protein>